<evidence type="ECO:0000313" key="3">
    <source>
        <dbReference type="Proteomes" id="UP001634394"/>
    </source>
</evidence>
<dbReference type="AlphaFoldDB" id="A0ABD3V0W2"/>
<gene>
    <name evidence="2" type="ORF">ACJMK2_013460</name>
</gene>
<feature type="region of interest" description="Disordered" evidence="1">
    <location>
        <begin position="98"/>
        <end position="120"/>
    </location>
</feature>
<proteinExistence type="predicted"/>
<name>A0ABD3V0W2_SINWO</name>
<evidence type="ECO:0000256" key="1">
    <source>
        <dbReference type="SAM" id="MobiDB-lite"/>
    </source>
</evidence>
<feature type="compositionally biased region" description="Low complexity" evidence="1">
    <location>
        <begin position="104"/>
        <end position="116"/>
    </location>
</feature>
<dbReference type="Proteomes" id="UP001634394">
    <property type="component" value="Unassembled WGS sequence"/>
</dbReference>
<keyword evidence="3" id="KW-1185">Reference proteome</keyword>
<feature type="region of interest" description="Disordered" evidence="1">
    <location>
        <begin position="140"/>
        <end position="164"/>
    </location>
</feature>
<protein>
    <recommendedName>
        <fullName evidence="4">CCHC-type domain-containing protein</fullName>
    </recommendedName>
</protein>
<evidence type="ECO:0008006" key="4">
    <source>
        <dbReference type="Google" id="ProtNLM"/>
    </source>
</evidence>
<comment type="caution">
    <text evidence="2">The sequence shown here is derived from an EMBL/GenBank/DDBJ whole genome shotgun (WGS) entry which is preliminary data.</text>
</comment>
<reference evidence="2 3" key="1">
    <citation type="submission" date="2024-11" db="EMBL/GenBank/DDBJ databases">
        <title>Chromosome-level genome assembly of the freshwater bivalve Anodonta woodiana.</title>
        <authorList>
            <person name="Chen X."/>
        </authorList>
    </citation>
    <scope>NUCLEOTIDE SEQUENCE [LARGE SCALE GENOMIC DNA]</scope>
    <source>
        <strain evidence="2">MN2024</strain>
        <tissue evidence="2">Gills</tissue>
    </source>
</reference>
<sequence>MLLVSLRRYQLKPLRRPLKVGYKIRTLNVRRETFKATPGVNTGKLIARIDSRDAPKVPEFFKVRGLLVQTWYFGCFQHRPCPNCNQIGHTRSNCKKSAAQNVNTPTGDPDPGPSTSNPENVSYARALAPRRNLFATIELEQEQEQENNPAANEWRVQGKKKRDKTELWMHRKKCKWKSL</sequence>
<evidence type="ECO:0000313" key="2">
    <source>
        <dbReference type="EMBL" id="KAL3854182.1"/>
    </source>
</evidence>
<dbReference type="EMBL" id="JBJQND010000014">
    <property type="protein sequence ID" value="KAL3854182.1"/>
    <property type="molecule type" value="Genomic_DNA"/>
</dbReference>
<accession>A0ABD3V0W2</accession>
<organism evidence="2 3">
    <name type="scientific">Sinanodonta woodiana</name>
    <name type="common">Chinese pond mussel</name>
    <name type="synonym">Anodonta woodiana</name>
    <dbReference type="NCBI Taxonomy" id="1069815"/>
    <lineage>
        <taxon>Eukaryota</taxon>
        <taxon>Metazoa</taxon>
        <taxon>Spiralia</taxon>
        <taxon>Lophotrochozoa</taxon>
        <taxon>Mollusca</taxon>
        <taxon>Bivalvia</taxon>
        <taxon>Autobranchia</taxon>
        <taxon>Heteroconchia</taxon>
        <taxon>Palaeoheterodonta</taxon>
        <taxon>Unionida</taxon>
        <taxon>Unionoidea</taxon>
        <taxon>Unionidae</taxon>
        <taxon>Unioninae</taxon>
        <taxon>Sinanodonta</taxon>
    </lineage>
</organism>